<evidence type="ECO:0000259" key="2">
    <source>
        <dbReference type="Pfam" id="PF00496"/>
    </source>
</evidence>
<dbReference type="Gene3D" id="3.40.190.10">
    <property type="entry name" value="Periplasmic binding protein-like II"/>
    <property type="match status" value="1"/>
</dbReference>
<keyword evidence="1" id="KW-0812">Transmembrane</keyword>
<evidence type="ECO:0000313" key="3">
    <source>
        <dbReference type="EMBL" id="KFJ03166.1"/>
    </source>
</evidence>
<keyword evidence="1" id="KW-0472">Membrane</keyword>
<dbReference type="GO" id="GO:1904680">
    <property type="term" value="F:peptide transmembrane transporter activity"/>
    <property type="evidence" value="ECO:0007669"/>
    <property type="project" value="TreeGrafter"/>
</dbReference>
<gene>
    <name evidence="3" type="ORF">THER5_0624</name>
</gene>
<sequence length="518" mass="56000">MTKKQQGELRRWIAFSAIVIALFALIMLGKSIAERSGVLDDTGLIGSDSTIDVGLIDAPKSLDIRTEQGTAVEQALLGNVYETLIGRDENNKLIPSLANSWSTSKDGRTVTLHLRGNATFSNGDALDADDVVWSFNQIISKKYVGYERLGSVASVSADDSSTVVLTLREPDATLLRALSGRAGIVYDSTADLDYTTQALGSGPFIVGRTYKQGSTITLQRNDRYWDSKKAASAQVTLHYYGDESSLLEAAAEGKVELALPLEHTSIADIGKRTGMKAVQGSSTSKVMLVFNCGTDSPMSDLRTRQSFRYLIDTAAVASSATDAKQALGGPIGPLEPGYEDLTGVYPHDQAKAAQMLTYYSTRYFGDLTFLVPQEYQALGAQINDYLKQGTSNLTAINPDMQVVDDATLSQRLKSGDFKIALVSVDGTDNVDLFNGVDNTLQYQNGAAQQEYQQAVTSTNATDYATHMATFARTVSQDAAAAWLYERGINIAVNPKLSGYPVNLTDEILPLEDLALKKH</sequence>
<reference evidence="3 4" key="1">
    <citation type="submission" date="2014-03" db="EMBL/GenBank/DDBJ databases">
        <title>Genomics of Bifidobacteria.</title>
        <authorList>
            <person name="Ventura M."/>
            <person name="Milani C."/>
            <person name="Lugli G.A."/>
        </authorList>
    </citation>
    <scope>NUCLEOTIDE SEQUENCE [LARGE SCALE GENOMIC DNA]</scope>
    <source>
        <strain evidence="3 4">LMG 21395</strain>
    </source>
</reference>
<dbReference type="OrthoDB" id="9796817at2"/>
<dbReference type="EMBL" id="JGZT01000005">
    <property type="protein sequence ID" value="KFJ03166.1"/>
    <property type="molecule type" value="Genomic_DNA"/>
</dbReference>
<dbReference type="InterPro" id="IPR039424">
    <property type="entry name" value="SBP_5"/>
</dbReference>
<dbReference type="AlphaFoldDB" id="A0A087E5W5"/>
<dbReference type="Gene3D" id="3.10.105.10">
    <property type="entry name" value="Dipeptide-binding Protein, Domain 3"/>
    <property type="match status" value="1"/>
</dbReference>
<accession>A0A087E5W5</accession>
<evidence type="ECO:0000256" key="1">
    <source>
        <dbReference type="SAM" id="Phobius"/>
    </source>
</evidence>
<dbReference type="PIRSF" id="PIRSF002741">
    <property type="entry name" value="MppA"/>
    <property type="match status" value="1"/>
</dbReference>
<dbReference type="Proteomes" id="UP000029003">
    <property type="component" value="Unassembled WGS sequence"/>
</dbReference>
<proteinExistence type="predicted"/>
<dbReference type="Pfam" id="PF00496">
    <property type="entry name" value="SBP_bac_5"/>
    <property type="match status" value="1"/>
</dbReference>
<comment type="caution">
    <text evidence="3">The sequence shown here is derived from an EMBL/GenBank/DDBJ whole genome shotgun (WGS) entry which is preliminary data.</text>
</comment>
<dbReference type="GO" id="GO:0042597">
    <property type="term" value="C:periplasmic space"/>
    <property type="evidence" value="ECO:0007669"/>
    <property type="project" value="UniProtKB-ARBA"/>
</dbReference>
<evidence type="ECO:0000313" key="4">
    <source>
        <dbReference type="Proteomes" id="UP000029003"/>
    </source>
</evidence>
<dbReference type="PANTHER" id="PTHR30290">
    <property type="entry name" value="PERIPLASMIC BINDING COMPONENT OF ABC TRANSPORTER"/>
    <property type="match status" value="1"/>
</dbReference>
<dbReference type="GO" id="GO:0015833">
    <property type="term" value="P:peptide transport"/>
    <property type="evidence" value="ECO:0007669"/>
    <property type="project" value="TreeGrafter"/>
</dbReference>
<keyword evidence="1" id="KW-1133">Transmembrane helix</keyword>
<dbReference type="SUPFAM" id="SSF53850">
    <property type="entry name" value="Periplasmic binding protein-like II"/>
    <property type="match status" value="1"/>
</dbReference>
<feature type="domain" description="Solute-binding protein family 5" evidence="2">
    <location>
        <begin position="92"/>
        <end position="437"/>
    </location>
</feature>
<organism evidence="3 4">
    <name type="scientific">Bifidobacterium thermacidophilum subsp. thermacidophilum</name>
    <dbReference type="NCBI Taxonomy" id="79262"/>
    <lineage>
        <taxon>Bacteria</taxon>
        <taxon>Bacillati</taxon>
        <taxon>Actinomycetota</taxon>
        <taxon>Actinomycetes</taxon>
        <taxon>Bifidobacteriales</taxon>
        <taxon>Bifidobacteriaceae</taxon>
        <taxon>Bifidobacterium</taxon>
    </lineage>
</organism>
<feature type="transmembrane region" description="Helical" evidence="1">
    <location>
        <begin position="12"/>
        <end position="29"/>
    </location>
</feature>
<dbReference type="GO" id="GO:0043190">
    <property type="term" value="C:ATP-binding cassette (ABC) transporter complex"/>
    <property type="evidence" value="ECO:0007669"/>
    <property type="project" value="InterPro"/>
</dbReference>
<name>A0A087E5W5_9BIFI</name>
<dbReference type="InterPro" id="IPR030678">
    <property type="entry name" value="Peptide/Ni-bd"/>
</dbReference>
<dbReference type="InterPro" id="IPR000914">
    <property type="entry name" value="SBP_5_dom"/>
</dbReference>
<protein>
    <submittedName>
        <fullName evidence="3">Peptides ABC transporter substrate-binding protein</fullName>
    </submittedName>
</protein>
<dbReference type="RefSeq" id="WP_029575734.1">
    <property type="nucleotide sequence ID" value="NZ_JGZT01000005.1"/>
</dbReference>